<feature type="domain" description="HTH lysR-type" evidence="5">
    <location>
        <begin position="4"/>
        <end position="61"/>
    </location>
</feature>
<keyword evidence="7" id="KW-1185">Reference proteome</keyword>
<evidence type="ECO:0000256" key="3">
    <source>
        <dbReference type="ARBA" id="ARBA00023125"/>
    </source>
</evidence>
<evidence type="ECO:0000313" key="6">
    <source>
        <dbReference type="EMBL" id="ALG83408.1"/>
    </source>
</evidence>
<keyword evidence="3" id="KW-0238">DNA-binding</keyword>
<sequence length="292" mass="31390">MADLDPVQLRTFVAVAGQLGFSPAARRLGLSQSAVSRHVRALESAVGRPLLDRDTHTVRLTAAGEIFLGYARRILDLSDEAVEVLGEAGPRGRVRFGVSEDFALTRLPDFLRRFTADYPDIDLEFTVELSVVLHRLLRTGELDAVLAMRIDDTSGGDAFASWSLFRDRQVWIGEPGFTLRPDEPVPLVLYPRPSLTRDAALDALVAAGRAHRTVASSGSLSGLRAAALGGLGLMPFAGSLIPDGLVELDTDLPQLPPITFVLMTRGSHVPAATRVLIEALQADHGEVGATQL</sequence>
<dbReference type="GO" id="GO:0003677">
    <property type="term" value="F:DNA binding"/>
    <property type="evidence" value="ECO:0007669"/>
    <property type="project" value="UniProtKB-KW"/>
</dbReference>
<proteinExistence type="inferred from homology"/>
<dbReference type="AlphaFoldDB" id="A0A0N9N8I6"/>
<keyword evidence="4" id="KW-0804">Transcription</keyword>
<dbReference type="EMBL" id="CP011853">
    <property type="protein sequence ID" value="ALG83408.1"/>
    <property type="molecule type" value="Genomic_DNA"/>
</dbReference>
<protein>
    <submittedName>
        <fullName evidence="6">LysR family transcriptional regulator</fullName>
    </submittedName>
</protein>
<dbReference type="GO" id="GO:0003700">
    <property type="term" value="F:DNA-binding transcription factor activity"/>
    <property type="evidence" value="ECO:0007669"/>
    <property type="project" value="InterPro"/>
</dbReference>
<evidence type="ECO:0000256" key="2">
    <source>
        <dbReference type="ARBA" id="ARBA00023015"/>
    </source>
</evidence>
<dbReference type="KEGG" id="goq:ACH46_01365"/>
<dbReference type="InterPro" id="IPR036388">
    <property type="entry name" value="WH-like_DNA-bd_sf"/>
</dbReference>
<evidence type="ECO:0000256" key="1">
    <source>
        <dbReference type="ARBA" id="ARBA00009437"/>
    </source>
</evidence>
<comment type="similarity">
    <text evidence="1">Belongs to the LysR transcriptional regulatory family.</text>
</comment>
<dbReference type="Gene3D" id="3.40.190.10">
    <property type="entry name" value="Periplasmic binding protein-like II"/>
    <property type="match status" value="2"/>
</dbReference>
<dbReference type="Pfam" id="PF00126">
    <property type="entry name" value="HTH_1"/>
    <property type="match status" value="1"/>
</dbReference>
<organism evidence="6 7">
    <name type="scientific">Gordonia phthalatica</name>
    <dbReference type="NCBI Taxonomy" id="1136941"/>
    <lineage>
        <taxon>Bacteria</taxon>
        <taxon>Bacillati</taxon>
        <taxon>Actinomycetota</taxon>
        <taxon>Actinomycetes</taxon>
        <taxon>Mycobacteriales</taxon>
        <taxon>Gordoniaceae</taxon>
        <taxon>Gordonia</taxon>
    </lineage>
</organism>
<dbReference type="OrthoDB" id="9789529at2"/>
<dbReference type="InterPro" id="IPR050176">
    <property type="entry name" value="LTTR"/>
</dbReference>
<dbReference type="PANTHER" id="PTHR30579">
    <property type="entry name" value="TRANSCRIPTIONAL REGULATOR"/>
    <property type="match status" value="1"/>
</dbReference>
<dbReference type="SUPFAM" id="SSF53850">
    <property type="entry name" value="Periplasmic binding protein-like II"/>
    <property type="match status" value="1"/>
</dbReference>
<reference evidence="6 7" key="2">
    <citation type="journal article" date="2017" name="Int. J. Syst. Evol. Microbiol.">
        <title>Gordonia phthalatica sp. nov., a di-n-butyl phthalate-degrading bacterium isolated from activated sludge.</title>
        <authorList>
            <person name="Jin D."/>
            <person name="Kong X."/>
            <person name="Jia M."/>
            <person name="Yu X."/>
            <person name="Wang X."/>
            <person name="Zhuang X."/>
            <person name="Deng Y."/>
            <person name="Bai Z."/>
        </authorList>
    </citation>
    <scope>NUCLEOTIDE SEQUENCE [LARGE SCALE GENOMIC DNA]</scope>
    <source>
        <strain evidence="6 7">QH-11</strain>
    </source>
</reference>
<dbReference type="Pfam" id="PF03466">
    <property type="entry name" value="LysR_substrate"/>
    <property type="match status" value="1"/>
</dbReference>
<keyword evidence="2" id="KW-0805">Transcription regulation</keyword>
<dbReference type="PRINTS" id="PR00039">
    <property type="entry name" value="HTHLYSR"/>
</dbReference>
<dbReference type="RefSeq" id="WP_062391357.1">
    <property type="nucleotide sequence ID" value="NZ_CP011853.1"/>
</dbReference>
<dbReference type="PROSITE" id="PS50931">
    <property type="entry name" value="HTH_LYSR"/>
    <property type="match status" value="1"/>
</dbReference>
<dbReference type="PATRIC" id="fig|1136941.3.peg.277"/>
<evidence type="ECO:0000313" key="7">
    <source>
        <dbReference type="Proteomes" id="UP000063789"/>
    </source>
</evidence>
<evidence type="ECO:0000256" key="4">
    <source>
        <dbReference type="ARBA" id="ARBA00023163"/>
    </source>
</evidence>
<dbReference type="PANTHER" id="PTHR30579:SF7">
    <property type="entry name" value="HTH-TYPE TRANSCRIPTIONAL REGULATOR LRHA-RELATED"/>
    <property type="match status" value="1"/>
</dbReference>
<dbReference type="InterPro" id="IPR005119">
    <property type="entry name" value="LysR_subst-bd"/>
</dbReference>
<dbReference type="FunFam" id="1.10.10.10:FF:000001">
    <property type="entry name" value="LysR family transcriptional regulator"/>
    <property type="match status" value="1"/>
</dbReference>
<reference evidence="7" key="1">
    <citation type="submission" date="2015-06" db="EMBL/GenBank/DDBJ databases">
        <title>Complete genome sequence and metabolic analysis of phthalate degradation pathway in Gordonia sp. QH-11.</title>
        <authorList>
            <person name="Jin D."/>
            <person name="Kong X."/>
            <person name="Bai Z."/>
        </authorList>
    </citation>
    <scope>NUCLEOTIDE SEQUENCE [LARGE SCALE GENOMIC DNA]</scope>
    <source>
        <strain evidence="7">QH-11</strain>
    </source>
</reference>
<accession>A0A0N9N8I6</accession>
<gene>
    <name evidence="6" type="ORF">ACH46_01365</name>
</gene>
<dbReference type="STRING" id="1136941.ACH46_01365"/>
<dbReference type="SUPFAM" id="SSF46785">
    <property type="entry name" value="Winged helix' DNA-binding domain"/>
    <property type="match status" value="1"/>
</dbReference>
<dbReference type="Gene3D" id="1.10.10.10">
    <property type="entry name" value="Winged helix-like DNA-binding domain superfamily/Winged helix DNA-binding domain"/>
    <property type="match status" value="1"/>
</dbReference>
<dbReference type="Proteomes" id="UP000063789">
    <property type="component" value="Chromosome"/>
</dbReference>
<dbReference type="InterPro" id="IPR036390">
    <property type="entry name" value="WH_DNA-bd_sf"/>
</dbReference>
<evidence type="ECO:0000259" key="5">
    <source>
        <dbReference type="PROSITE" id="PS50931"/>
    </source>
</evidence>
<dbReference type="InterPro" id="IPR000847">
    <property type="entry name" value="LysR_HTH_N"/>
</dbReference>
<name>A0A0N9N8I6_9ACTN</name>